<evidence type="ECO:0000313" key="2">
    <source>
        <dbReference type="EMBL" id="RRJ91065.1"/>
    </source>
</evidence>
<dbReference type="AlphaFoldDB" id="A0A3P3W7B0"/>
<sequence>MENSISTRKSCCCTGKAIEDEKSSLLKAIPKTNKTLKAIPSVVLSILIAFFPKCPLCWAVYMSMFGSLGLAQLPYMGWLFPVLIGFLGLHLYMIYKKSMPATYGPFLLSLIGTLLILMGRFSFGHEKWILVSGMIFIISGSLLMQFPAISIHLFKTKHN</sequence>
<gene>
    <name evidence="2" type="ORF">EG849_08985</name>
</gene>
<reference evidence="2 3" key="1">
    <citation type="submission" date="2018-11" db="EMBL/GenBank/DDBJ databases">
        <title>Flavobacterium sp. nov., YIM 102600 draft genome.</title>
        <authorList>
            <person name="Li G."/>
            <person name="Jiang Y."/>
        </authorList>
    </citation>
    <scope>NUCLEOTIDE SEQUENCE [LARGE SCALE GENOMIC DNA]</scope>
    <source>
        <strain evidence="2 3">YIM 102600</strain>
    </source>
</reference>
<keyword evidence="1" id="KW-0812">Transmembrane</keyword>
<accession>A0A3P3W7B0</accession>
<feature type="transmembrane region" description="Helical" evidence="1">
    <location>
        <begin position="38"/>
        <end position="61"/>
    </location>
</feature>
<dbReference type="EMBL" id="RQVR01000009">
    <property type="protein sequence ID" value="RRJ91065.1"/>
    <property type="molecule type" value="Genomic_DNA"/>
</dbReference>
<protein>
    <recommendedName>
        <fullName evidence="4">MerC domain-containing protein</fullName>
    </recommendedName>
</protein>
<dbReference type="OrthoDB" id="668512at2"/>
<keyword evidence="1" id="KW-1133">Transmembrane helix</keyword>
<dbReference type="RefSeq" id="WP_125012748.1">
    <property type="nucleotide sequence ID" value="NZ_RQVR01000009.1"/>
</dbReference>
<feature type="transmembrane region" description="Helical" evidence="1">
    <location>
        <begin position="129"/>
        <end position="154"/>
    </location>
</feature>
<evidence type="ECO:0000313" key="3">
    <source>
        <dbReference type="Proteomes" id="UP000271937"/>
    </source>
</evidence>
<proteinExistence type="predicted"/>
<keyword evidence="3" id="KW-1185">Reference proteome</keyword>
<feature type="transmembrane region" description="Helical" evidence="1">
    <location>
        <begin position="73"/>
        <end position="94"/>
    </location>
</feature>
<organism evidence="2 3">
    <name type="scientific">Flavobacterium macacae</name>
    <dbReference type="NCBI Taxonomy" id="2488993"/>
    <lineage>
        <taxon>Bacteria</taxon>
        <taxon>Pseudomonadati</taxon>
        <taxon>Bacteroidota</taxon>
        <taxon>Flavobacteriia</taxon>
        <taxon>Flavobacteriales</taxon>
        <taxon>Flavobacteriaceae</taxon>
        <taxon>Flavobacterium</taxon>
    </lineage>
</organism>
<dbReference type="Proteomes" id="UP000271937">
    <property type="component" value="Unassembled WGS sequence"/>
</dbReference>
<comment type="caution">
    <text evidence="2">The sequence shown here is derived from an EMBL/GenBank/DDBJ whole genome shotgun (WGS) entry which is preliminary data.</text>
</comment>
<feature type="transmembrane region" description="Helical" evidence="1">
    <location>
        <begin position="106"/>
        <end position="123"/>
    </location>
</feature>
<evidence type="ECO:0008006" key="4">
    <source>
        <dbReference type="Google" id="ProtNLM"/>
    </source>
</evidence>
<name>A0A3P3W7B0_9FLAO</name>
<keyword evidence="1" id="KW-0472">Membrane</keyword>
<evidence type="ECO:0000256" key="1">
    <source>
        <dbReference type="SAM" id="Phobius"/>
    </source>
</evidence>